<dbReference type="Gene3D" id="1.25.40.10">
    <property type="entry name" value="Tetratricopeptide repeat domain"/>
    <property type="match status" value="1"/>
</dbReference>
<feature type="region of interest" description="Disordered" evidence="1">
    <location>
        <begin position="1040"/>
        <end position="1067"/>
    </location>
</feature>
<protein>
    <submittedName>
        <fullName evidence="3">Tetratricopeptide-like helical domain</fullName>
    </submittedName>
</protein>
<evidence type="ECO:0000313" key="4">
    <source>
        <dbReference type="Proteomes" id="UP000507962"/>
    </source>
</evidence>
<keyword evidence="2" id="KW-0732">Signal</keyword>
<name>A0A4U8YQV0_9BACT</name>
<dbReference type="AlphaFoldDB" id="A0A4U8YQV0"/>
<dbReference type="SUPFAM" id="SSF48452">
    <property type="entry name" value="TPR-like"/>
    <property type="match status" value="1"/>
</dbReference>
<dbReference type="PROSITE" id="PS51257">
    <property type="entry name" value="PROKAR_LIPOPROTEIN"/>
    <property type="match status" value="1"/>
</dbReference>
<feature type="chain" id="PRO_5021021179" evidence="2">
    <location>
        <begin position="24"/>
        <end position="1067"/>
    </location>
</feature>
<evidence type="ECO:0000313" key="3">
    <source>
        <dbReference type="EMBL" id="VFQ46251.1"/>
    </source>
</evidence>
<dbReference type="EMBL" id="CAADHO010000008">
    <property type="protein sequence ID" value="VFQ46251.1"/>
    <property type="molecule type" value="Genomic_DNA"/>
</dbReference>
<evidence type="ECO:0000256" key="2">
    <source>
        <dbReference type="SAM" id="SignalP"/>
    </source>
</evidence>
<reference evidence="3 4" key="1">
    <citation type="submission" date="2019-03" db="EMBL/GenBank/DDBJ databases">
        <authorList>
            <person name="Nijsse B."/>
        </authorList>
    </citation>
    <scope>NUCLEOTIDE SEQUENCE [LARGE SCALE GENOMIC DNA]</scope>
    <source>
        <strain evidence="3">Desulfoluna butyratoxydans MSL71</strain>
    </source>
</reference>
<proteinExistence type="predicted"/>
<dbReference type="Proteomes" id="UP000507962">
    <property type="component" value="Unassembled WGS sequence"/>
</dbReference>
<feature type="signal peptide" evidence="2">
    <location>
        <begin position="1"/>
        <end position="23"/>
    </location>
</feature>
<accession>A0A4U8YQV0</accession>
<organism evidence="3 4">
    <name type="scientific">Desulfoluna butyratoxydans</name>
    <dbReference type="NCBI Taxonomy" id="231438"/>
    <lineage>
        <taxon>Bacteria</taxon>
        <taxon>Pseudomonadati</taxon>
        <taxon>Thermodesulfobacteriota</taxon>
        <taxon>Desulfobacteria</taxon>
        <taxon>Desulfobacterales</taxon>
        <taxon>Desulfolunaceae</taxon>
        <taxon>Desulfoluna</taxon>
    </lineage>
</organism>
<evidence type="ECO:0000256" key="1">
    <source>
        <dbReference type="SAM" id="MobiDB-lite"/>
    </source>
</evidence>
<keyword evidence="4" id="KW-1185">Reference proteome</keyword>
<dbReference type="InterPro" id="IPR011990">
    <property type="entry name" value="TPR-like_helical_dom_sf"/>
</dbReference>
<gene>
    <name evidence="3" type="ORF">MSL71_39140</name>
</gene>
<sequence length="1067" mass="115411">MKYVMWIRLLLAAVTALSLSACGGSGGGGAAPGPGITLSGVVEDGPVSKATVYALNRDGSDGLYGPCVTDEQGRFTVTVGAGVDLKSLMLFARGGKDGTTGPDGLDFRGVVMMAPLEMYEGKTRSVVVSPVTTLVGLDVANGSSLSAARTAVAGRLKVSEDKLTARPSVEGGHFHAKTMMLSLVATARRTKGCKGSAFEGLTFSADGLPDTSEHPELDEAVIAIKEAVEKGEAPGEVFVRRRLLACLTEVLDANSPSSSKEDPLFKTRASRLIGDILAAAGGRPIHLESMAPERVIRWVLRTSGIETYDTFLGDTFPVLIGWVRDNTEIVSIITPVAAKYDIREPLFASELLGDDNAKRLDYYFNSDASHLYKAEKLVETVRDDTVNDYILERVAHGLAEAGLFLEAKTILDTKVFSTMVRAEGFRRLGKTLISFNERTGGIPQENILQALEKAESLYKKKIEAVGKAYFDDKDAAALNSLINQYREAGEMDKADSVVRYVKECSEAMAEVNTSSLNRLVVSMKKAGDSFVEDGNEAQAALYPGMMLSLSKKVPADDAVNPDYPNKDDDPHAVDYYRKRVFCLSWVVQLYASMYETFGDEAYRLGGMNAYEEIRALCDSYPFTKSSTWFYVATYVIPGLCTFGEMPLVDSLISEAPAAYKNRVYAFLATSKAVTSEDIDDALAVVDRIVNKDKVKETKEKINALTYFAQNKGSKRMAATLIALGPGRYADAVKALEKAQAILDDFTTDDKEAAFTVKILQGYPKLAYLYSLMNKKDTQLAFCETTEAVARDISGALWKVRGLCEASSCWISVGRLDRAAQCLVEARSAADGVVGKGADASEVAEMYLWLARSQVALGDKGRLLEVVSTFATKSVRIFDESITDEQWASGQYGEHDELLTLRGGYLIRAAKVLISLGYTDEAISILNKAIATKAAFYEDDKCVKLCVGSSTISTKSLTLANAYTLAGAVDKSVALSMSMGNRAEINRGIKLTAATMAEIDDFSEMPFWSPEKPENWVAQVDTDGDGLPDFFSPLASPEDIAASGLTLDPDSDGDGIPDTTDTRPLYAD</sequence>
<dbReference type="RefSeq" id="WP_180143728.1">
    <property type="nucleotide sequence ID" value="NZ_CAADHO010000008.1"/>
</dbReference>